<feature type="transmembrane region" description="Helical" evidence="1">
    <location>
        <begin position="30"/>
        <end position="50"/>
    </location>
</feature>
<dbReference type="EMBL" id="KN720666">
    <property type="protein sequence ID" value="KJH39781.1"/>
    <property type="molecule type" value="Genomic_DNA"/>
</dbReference>
<gene>
    <name evidence="2" type="ORF">DICVIV_14331</name>
</gene>
<keyword evidence="1" id="KW-0472">Membrane</keyword>
<keyword evidence="1" id="KW-1133">Transmembrane helix</keyword>
<accession>A0A0D8XBE2</accession>
<evidence type="ECO:0000256" key="1">
    <source>
        <dbReference type="SAM" id="Phobius"/>
    </source>
</evidence>
<dbReference type="Proteomes" id="UP000053766">
    <property type="component" value="Unassembled WGS sequence"/>
</dbReference>
<keyword evidence="1" id="KW-0812">Transmembrane</keyword>
<keyword evidence="3" id="KW-1185">Reference proteome</keyword>
<reference evidence="3" key="2">
    <citation type="journal article" date="2016" name="Sci. Rep.">
        <title>Dictyocaulus viviparus genome, variome and transcriptome elucidate lungworm biology and support future intervention.</title>
        <authorList>
            <person name="McNulty S.N."/>
            <person name="Strube C."/>
            <person name="Rosa B.A."/>
            <person name="Martin J.C."/>
            <person name="Tyagi R."/>
            <person name="Choi Y.J."/>
            <person name="Wang Q."/>
            <person name="Hallsworth Pepin K."/>
            <person name="Zhang X."/>
            <person name="Ozersky P."/>
            <person name="Wilson R.K."/>
            <person name="Sternberg P.W."/>
            <person name="Gasser R.B."/>
            <person name="Mitreva M."/>
        </authorList>
    </citation>
    <scope>NUCLEOTIDE SEQUENCE [LARGE SCALE GENOMIC DNA]</scope>
    <source>
        <strain evidence="3">HannoverDv2000</strain>
    </source>
</reference>
<reference evidence="2 3" key="1">
    <citation type="submission" date="2013-11" db="EMBL/GenBank/DDBJ databases">
        <title>Draft genome of the bovine lungworm Dictyocaulus viviparus.</title>
        <authorList>
            <person name="Mitreva M."/>
        </authorList>
    </citation>
    <scope>NUCLEOTIDE SEQUENCE [LARGE SCALE GENOMIC DNA]</scope>
    <source>
        <strain evidence="2 3">HannoverDv2000</strain>
    </source>
</reference>
<protein>
    <submittedName>
        <fullName evidence="2">Uncharacterized protein</fullName>
    </submittedName>
</protein>
<evidence type="ECO:0000313" key="3">
    <source>
        <dbReference type="Proteomes" id="UP000053766"/>
    </source>
</evidence>
<name>A0A0D8XBE2_DICVI</name>
<evidence type="ECO:0000313" key="2">
    <source>
        <dbReference type="EMBL" id="KJH39781.1"/>
    </source>
</evidence>
<organism evidence="2 3">
    <name type="scientific">Dictyocaulus viviparus</name>
    <name type="common">Bovine lungworm</name>
    <dbReference type="NCBI Taxonomy" id="29172"/>
    <lineage>
        <taxon>Eukaryota</taxon>
        <taxon>Metazoa</taxon>
        <taxon>Ecdysozoa</taxon>
        <taxon>Nematoda</taxon>
        <taxon>Chromadorea</taxon>
        <taxon>Rhabditida</taxon>
        <taxon>Rhabditina</taxon>
        <taxon>Rhabditomorpha</taxon>
        <taxon>Strongyloidea</taxon>
        <taxon>Metastrongylidae</taxon>
        <taxon>Dictyocaulus</taxon>
    </lineage>
</organism>
<proteinExistence type="predicted"/>
<sequence>MHCLRELEHIVVLRLSLQRGLSSLKAFNGLILNCILNTILVFLSNLLLLCNEAMSLLTSSIFPRSLSKDCQIVRNFYDAVLSTHFCTT</sequence>
<dbReference type="AlphaFoldDB" id="A0A0D8XBE2"/>